<evidence type="ECO:0000313" key="3">
    <source>
        <dbReference type="EMBL" id="MCY6371748.1"/>
    </source>
</evidence>
<dbReference type="Pfam" id="PF14261">
    <property type="entry name" value="DUF4351"/>
    <property type="match status" value="1"/>
</dbReference>
<evidence type="ECO:0000256" key="1">
    <source>
        <dbReference type="SAM" id="Coils"/>
    </source>
</evidence>
<comment type="caution">
    <text evidence="3">The sequence shown here is derived from an EMBL/GenBank/DDBJ whole genome shotgun (WGS) entry which is preliminary data.</text>
</comment>
<organism evidence="3 4">
    <name type="scientific">Clostridium ganghwense</name>
    <dbReference type="NCBI Taxonomy" id="312089"/>
    <lineage>
        <taxon>Bacteria</taxon>
        <taxon>Bacillati</taxon>
        <taxon>Bacillota</taxon>
        <taxon>Clostridia</taxon>
        <taxon>Eubacteriales</taxon>
        <taxon>Clostridiaceae</taxon>
        <taxon>Clostridium</taxon>
    </lineage>
</organism>
<accession>A0ABT4CS50</accession>
<proteinExistence type="predicted"/>
<keyword evidence="4" id="KW-1185">Reference proteome</keyword>
<name>A0ABT4CS50_9CLOT</name>
<sequence length="167" mass="19620">MSIDEQLQNLDRTKIDFSREKNNLLNTALRKITINLIKQGMDNEFIKRTCELEDQEINELREKFKKLDMARQEKVALNLIKHGLNNEFIITTTELQEEEINALKEALKKGKIEIIVEQLNKKFGIVSNEYVEKLKLLSNKELNKIGVKILDLENLRELDRYLMDCAD</sequence>
<gene>
    <name evidence="3" type="ORF">OXH55_13965</name>
</gene>
<feature type="domain" description="DUF4351" evidence="2">
    <location>
        <begin position="105"/>
        <end position="162"/>
    </location>
</feature>
<dbReference type="EMBL" id="JAPQES010000005">
    <property type="protein sequence ID" value="MCY6371748.1"/>
    <property type="molecule type" value="Genomic_DNA"/>
</dbReference>
<reference evidence="3" key="1">
    <citation type="submission" date="2022-12" db="EMBL/GenBank/DDBJ databases">
        <authorList>
            <person name="Wang J."/>
        </authorList>
    </citation>
    <scope>NUCLEOTIDE SEQUENCE</scope>
    <source>
        <strain evidence="3">HY-42-06</strain>
    </source>
</reference>
<evidence type="ECO:0000259" key="2">
    <source>
        <dbReference type="Pfam" id="PF14261"/>
    </source>
</evidence>
<dbReference type="Proteomes" id="UP001079657">
    <property type="component" value="Unassembled WGS sequence"/>
</dbReference>
<dbReference type="RefSeq" id="WP_268050631.1">
    <property type="nucleotide sequence ID" value="NZ_JAPQES010000005.1"/>
</dbReference>
<feature type="coiled-coil region" evidence="1">
    <location>
        <begin position="43"/>
        <end position="113"/>
    </location>
</feature>
<keyword evidence="1" id="KW-0175">Coiled coil</keyword>
<dbReference type="InterPro" id="IPR025587">
    <property type="entry name" value="DUF4351"/>
</dbReference>
<evidence type="ECO:0000313" key="4">
    <source>
        <dbReference type="Proteomes" id="UP001079657"/>
    </source>
</evidence>
<protein>
    <submittedName>
        <fullName evidence="3">DUF4351 domain-containing protein</fullName>
    </submittedName>
</protein>